<evidence type="ECO:0000256" key="6">
    <source>
        <dbReference type="ARBA" id="ARBA00023136"/>
    </source>
</evidence>
<dbReference type="EMBL" id="OX395132">
    <property type="protein sequence ID" value="CAI5778905.1"/>
    <property type="molecule type" value="Genomic_DNA"/>
</dbReference>
<gene>
    <name evidence="10" type="ORF">PODLI_1B039414</name>
</gene>
<evidence type="ECO:0000256" key="7">
    <source>
        <dbReference type="ARBA" id="ARBA00023157"/>
    </source>
</evidence>
<keyword evidence="4" id="KW-0964">Secreted</keyword>
<evidence type="ECO:0000256" key="4">
    <source>
        <dbReference type="ARBA" id="ARBA00022525"/>
    </source>
</evidence>
<dbReference type="CDD" id="cd23573">
    <property type="entry name" value="TFP_LU_ECD_PSCA"/>
    <property type="match status" value="1"/>
</dbReference>
<dbReference type="GO" id="GO:0005886">
    <property type="term" value="C:plasma membrane"/>
    <property type="evidence" value="ECO:0007669"/>
    <property type="project" value="UniProtKB-SubCell"/>
</dbReference>
<protein>
    <submittedName>
        <fullName evidence="10">UPAR/Ly6 domain-containing protein</fullName>
    </submittedName>
</protein>
<name>A0AA35KIS9_9SAUR</name>
<dbReference type="InterPro" id="IPR051110">
    <property type="entry name" value="Ly-6/neurotoxin-like_GPI-ap"/>
</dbReference>
<reference evidence="10" key="1">
    <citation type="submission" date="2022-12" db="EMBL/GenBank/DDBJ databases">
        <authorList>
            <person name="Alioto T."/>
            <person name="Alioto T."/>
            <person name="Gomez Garrido J."/>
        </authorList>
    </citation>
    <scope>NUCLEOTIDE SEQUENCE</scope>
</reference>
<dbReference type="SUPFAM" id="SSF57302">
    <property type="entry name" value="Snake toxin-like"/>
    <property type="match status" value="1"/>
</dbReference>
<feature type="non-terminal residue" evidence="10">
    <location>
        <position position="1"/>
    </location>
</feature>
<keyword evidence="8" id="KW-0325">Glycoprotein</keyword>
<evidence type="ECO:0000313" key="11">
    <source>
        <dbReference type="Proteomes" id="UP001178461"/>
    </source>
</evidence>
<proteinExistence type="predicted"/>
<evidence type="ECO:0000256" key="3">
    <source>
        <dbReference type="ARBA" id="ARBA00022475"/>
    </source>
</evidence>
<organism evidence="10 11">
    <name type="scientific">Podarcis lilfordi</name>
    <name type="common">Lilford's wall lizard</name>
    <dbReference type="NCBI Taxonomy" id="74358"/>
    <lineage>
        <taxon>Eukaryota</taxon>
        <taxon>Metazoa</taxon>
        <taxon>Chordata</taxon>
        <taxon>Craniata</taxon>
        <taxon>Vertebrata</taxon>
        <taxon>Euteleostomi</taxon>
        <taxon>Lepidosauria</taxon>
        <taxon>Squamata</taxon>
        <taxon>Bifurcata</taxon>
        <taxon>Unidentata</taxon>
        <taxon>Episquamata</taxon>
        <taxon>Laterata</taxon>
        <taxon>Lacertibaenia</taxon>
        <taxon>Lacertidae</taxon>
        <taxon>Podarcis</taxon>
    </lineage>
</organism>
<dbReference type="GO" id="GO:0005576">
    <property type="term" value="C:extracellular region"/>
    <property type="evidence" value="ECO:0007669"/>
    <property type="project" value="UniProtKB-SubCell"/>
</dbReference>
<comment type="subcellular location">
    <subcellularLocation>
        <location evidence="1">Cell membrane</location>
    </subcellularLocation>
    <subcellularLocation>
        <location evidence="2">Secreted</location>
    </subcellularLocation>
</comment>
<evidence type="ECO:0000256" key="5">
    <source>
        <dbReference type="ARBA" id="ARBA00022729"/>
    </source>
</evidence>
<feature type="domain" description="UPAR/Ly6" evidence="9">
    <location>
        <begin position="67"/>
        <end position="149"/>
    </location>
</feature>
<evidence type="ECO:0000259" key="9">
    <source>
        <dbReference type="SMART" id="SM00134"/>
    </source>
</evidence>
<keyword evidence="5" id="KW-0732">Signal</keyword>
<keyword evidence="11" id="KW-1185">Reference proteome</keyword>
<keyword evidence="6" id="KW-0472">Membrane</keyword>
<dbReference type="PANTHER" id="PTHR16983:SF1">
    <property type="entry name" value="PROSTATE STEM CELL ANTIGEN"/>
    <property type="match status" value="1"/>
</dbReference>
<dbReference type="AlphaFoldDB" id="A0AA35KIS9"/>
<sequence>TQSPRRTLLCKTDKPSNVCPLLFRVYKAAPRSEDVPFPARRRHPPAMKALLIFVVAGSFFMQPTGSLKCYTCNTQVNNNNCKGQQNCDGIGQVCKTDVIGVVGLFNVISKECTASCDPYFSDFKVGRRNVSCCSTDLCNVNGASDFKMGYVQVAFALSASLACILLRSRL</sequence>
<dbReference type="SMART" id="SM00134">
    <property type="entry name" value="LU"/>
    <property type="match status" value="1"/>
</dbReference>
<evidence type="ECO:0000256" key="1">
    <source>
        <dbReference type="ARBA" id="ARBA00004236"/>
    </source>
</evidence>
<keyword evidence="7" id="KW-1015">Disulfide bond</keyword>
<dbReference type="Gene3D" id="2.10.60.10">
    <property type="entry name" value="CD59"/>
    <property type="match status" value="1"/>
</dbReference>
<dbReference type="FunFam" id="2.10.60.10:FF:000003">
    <property type="entry name" value="lymphocyte antigen 6E isoform X1"/>
    <property type="match status" value="1"/>
</dbReference>
<dbReference type="InterPro" id="IPR045860">
    <property type="entry name" value="Snake_toxin-like_sf"/>
</dbReference>
<dbReference type="InterPro" id="IPR016054">
    <property type="entry name" value="LY6_UPA_recep-like"/>
</dbReference>
<evidence type="ECO:0000313" key="10">
    <source>
        <dbReference type="EMBL" id="CAI5778905.1"/>
    </source>
</evidence>
<dbReference type="PANTHER" id="PTHR16983">
    <property type="entry name" value="UPAR/LY6 DOMAIN-CONTAINING PROTEIN"/>
    <property type="match status" value="1"/>
</dbReference>
<keyword evidence="3" id="KW-1003">Cell membrane</keyword>
<dbReference type="Pfam" id="PF00087">
    <property type="entry name" value="Toxin_TOLIP"/>
    <property type="match status" value="1"/>
</dbReference>
<dbReference type="Proteomes" id="UP001178461">
    <property type="component" value="Chromosome 7"/>
</dbReference>
<evidence type="ECO:0000256" key="2">
    <source>
        <dbReference type="ARBA" id="ARBA00004613"/>
    </source>
</evidence>
<evidence type="ECO:0000256" key="8">
    <source>
        <dbReference type="ARBA" id="ARBA00023180"/>
    </source>
</evidence>
<accession>A0AA35KIS9</accession>
<dbReference type="InterPro" id="IPR035076">
    <property type="entry name" value="Toxin/TOLIP"/>
</dbReference>